<name>A0A830BMU8_9LAMI</name>
<dbReference type="GO" id="GO:0048830">
    <property type="term" value="P:adventitious root development"/>
    <property type="evidence" value="ECO:0007669"/>
    <property type="project" value="InterPro"/>
</dbReference>
<evidence type="ECO:0000256" key="9">
    <source>
        <dbReference type="PROSITE-ProRule" id="PRU00108"/>
    </source>
</evidence>
<dbReference type="AlphaFoldDB" id="A0A830BMU8"/>
<comment type="subcellular location">
    <subcellularLocation>
        <location evidence="1 9 10">Nucleus</location>
    </subcellularLocation>
</comment>
<evidence type="ECO:0000313" key="14">
    <source>
        <dbReference type="Proteomes" id="UP000653305"/>
    </source>
</evidence>
<keyword evidence="5 9" id="KW-0371">Homeobox</keyword>
<proteinExistence type="inferred from homology"/>
<dbReference type="InterPro" id="IPR009057">
    <property type="entry name" value="Homeodomain-like_sf"/>
</dbReference>
<dbReference type="PROSITE" id="PS50071">
    <property type="entry name" value="HOMEOBOX_2"/>
    <property type="match status" value="1"/>
</dbReference>
<accession>A0A830BMU8</accession>
<keyword evidence="2" id="KW-0217">Developmental protein</keyword>
<keyword evidence="4 9" id="KW-0238">DNA-binding</keyword>
<evidence type="ECO:0000256" key="2">
    <source>
        <dbReference type="ARBA" id="ARBA00022473"/>
    </source>
</evidence>
<gene>
    <name evidence="13" type="ORF">PHJA_000476500</name>
</gene>
<keyword evidence="7 9" id="KW-0539">Nucleus</keyword>
<dbReference type="PANTHER" id="PTHR46998">
    <property type="entry name" value="WUSCHEL-RELATED HOMEOBOX 11"/>
    <property type="match status" value="1"/>
</dbReference>
<reference evidence="13" key="1">
    <citation type="submission" date="2020-07" db="EMBL/GenBank/DDBJ databases">
        <title>Ethylene signaling mediates host invasion by parasitic plants.</title>
        <authorList>
            <person name="Yoshida S."/>
        </authorList>
    </citation>
    <scope>NUCLEOTIDE SEQUENCE</scope>
    <source>
        <strain evidence="13">Okayama</strain>
    </source>
</reference>
<dbReference type="Gene3D" id="1.10.10.60">
    <property type="entry name" value="Homeodomain-like"/>
    <property type="match status" value="1"/>
</dbReference>
<keyword evidence="14" id="KW-1185">Reference proteome</keyword>
<evidence type="ECO:0000256" key="1">
    <source>
        <dbReference type="ARBA" id="ARBA00004123"/>
    </source>
</evidence>
<evidence type="ECO:0000256" key="6">
    <source>
        <dbReference type="ARBA" id="ARBA00023163"/>
    </source>
</evidence>
<evidence type="ECO:0000259" key="12">
    <source>
        <dbReference type="PROSITE" id="PS50071"/>
    </source>
</evidence>
<dbReference type="OrthoDB" id="670226at2759"/>
<feature type="domain" description="Homeobox" evidence="12">
    <location>
        <begin position="1"/>
        <end position="51"/>
    </location>
</feature>
<keyword evidence="6" id="KW-0804">Transcription</keyword>
<comment type="similarity">
    <text evidence="8">Belongs to the WUS homeobox family.</text>
</comment>
<sequence>MILESIFNSGIVNPSKEETVRIRKLLEKYGQVANANVFYWFQNRRSRSRRRQRQLEAKGGASSEQPPAQAQGSGGGGHTIQYADYMSVGLGPHSMSYGTLNMGSPSYPVGPSSSSSVHGNDTSMITVFINGVPTEVETGPVDIKSMFDGDFLMYHSSGMQIQVNEYGVVQTLHHGESYIVVIIN</sequence>
<dbReference type="EMBL" id="BMAC01000062">
    <property type="protein sequence ID" value="GFP83331.1"/>
    <property type="molecule type" value="Genomic_DNA"/>
</dbReference>
<evidence type="ECO:0000256" key="10">
    <source>
        <dbReference type="RuleBase" id="RU000682"/>
    </source>
</evidence>
<evidence type="ECO:0000256" key="4">
    <source>
        <dbReference type="ARBA" id="ARBA00023125"/>
    </source>
</evidence>
<feature type="DNA-binding region" description="Homeobox" evidence="9">
    <location>
        <begin position="3"/>
        <end position="52"/>
    </location>
</feature>
<dbReference type="GO" id="GO:0005634">
    <property type="term" value="C:nucleus"/>
    <property type="evidence" value="ECO:0007669"/>
    <property type="project" value="UniProtKB-SubCell"/>
</dbReference>
<evidence type="ECO:0000313" key="13">
    <source>
        <dbReference type="EMBL" id="GFP83331.1"/>
    </source>
</evidence>
<dbReference type="PANTHER" id="PTHR46998:SF2">
    <property type="entry name" value="WUSCHEL-RELATED HOMEOBOX 11"/>
    <property type="match status" value="1"/>
</dbReference>
<dbReference type="Proteomes" id="UP000653305">
    <property type="component" value="Unassembled WGS sequence"/>
</dbReference>
<keyword evidence="3" id="KW-0805">Transcription regulation</keyword>
<feature type="region of interest" description="Disordered" evidence="11">
    <location>
        <begin position="49"/>
        <end position="76"/>
    </location>
</feature>
<evidence type="ECO:0000256" key="7">
    <source>
        <dbReference type="ARBA" id="ARBA00023242"/>
    </source>
</evidence>
<evidence type="ECO:0000256" key="8">
    <source>
        <dbReference type="ARBA" id="ARBA00024040"/>
    </source>
</evidence>
<evidence type="ECO:0000256" key="5">
    <source>
        <dbReference type="ARBA" id="ARBA00023155"/>
    </source>
</evidence>
<dbReference type="InterPro" id="IPR001356">
    <property type="entry name" value="HD"/>
</dbReference>
<comment type="caution">
    <text evidence="13">The sequence shown here is derived from an EMBL/GenBank/DDBJ whole genome shotgun (WGS) entry which is preliminary data.</text>
</comment>
<dbReference type="SUPFAM" id="SSF46689">
    <property type="entry name" value="Homeodomain-like"/>
    <property type="match status" value="1"/>
</dbReference>
<protein>
    <submittedName>
        <fullName evidence="13">Wuschel-related homeobox 11</fullName>
    </submittedName>
</protein>
<organism evidence="13 14">
    <name type="scientific">Phtheirospermum japonicum</name>
    <dbReference type="NCBI Taxonomy" id="374723"/>
    <lineage>
        <taxon>Eukaryota</taxon>
        <taxon>Viridiplantae</taxon>
        <taxon>Streptophyta</taxon>
        <taxon>Embryophyta</taxon>
        <taxon>Tracheophyta</taxon>
        <taxon>Spermatophyta</taxon>
        <taxon>Magnoliopsida</taxon>
        <taxon>eudicotyledons</taxon>
        <taxon>Gunneridae</taxon>
        <taxon>Pentapetalae</taxon>
        <taxon>asterids</taxon>
        <taxon>lamiids</taxon>
        <taxon>Lamiales</taxon>
        <taxon>Orobanchaceae</taxon>
        <taxon>Orobanchaceae incertae sedis</taxon>
        <taxon>Phtheirospermum</taxon>
    </lineage>
</organism>
<dbReference type="GO" id="GO:0003700">
    <property type="term" value="F:DNA-binding transcription factor activity"/>
    <property type="evidence" value="ECO:0007669"/>
    <property type="project" value="InterPro"/>
</dbReference>
<evidence type="ECO:0000256" key="3">
    <source>
        <dbReference type="ARBA" id="ARBA00023015"/>
    </source>
</evidence>
<evidence type="ECO:0000256" key="11">
    <source>
        <dbReference type="SAM" id="MobiDB-lite"/>
    </source>
</evidence>
<dbReference type="InterPro" id="IPR044558">
    <property type="entry name" value="WOX11-like"/>
</dbReference>
<dbReference type="Pfam" id="PF00046">
    <property type="entry name" value="Homeodomain"/>
    <property type="match status" value="1"/>
</dbReference>
<dbReference type="GO" id="GO:0003677">
    <property type="term" value="F:DNA binding"/>
    <property type="evidence" value="ECO:0007669"/>
    <property type="project" value="UniProtKB-UniRule"/>
</dbReference>